<name>A0A844ZY88_9SPHN</name>
<evidence type="ECO:0000256" key="1">
    <source>
        <dbReference type="SAM" id="Phobius"/>
    </source>
</evidence>
<feature type="transmembrane region" description="Helical" evidence="1">
    <location>
        <begin position="21"/>
        <end position="41"/>
    </location>
</feature>
<protein>
    <submittedName>
        <fullName evidence="2">Uncharacterized protein</fullName>
    </submittedName>
</protein>
<sequence>MNTTIDEGKGPERTSHLDIKAVVFVLPLLLFFVIGDLALIAERRAIIETRALISNSDTRSALRPAEVADLREDLATRPLSANLLNRVLVSLQAGGEVEGDAGWALLDRLGFRAQDARYNLLLRAAAQNNGVGILRNIDILLRRGKEPEEFYGILSAFESQEGTRSLLASNLRSNPPWAADYLSNVRNIGNQVAFQNRVELLKAIETVVRIPPEDFISLMRKGIEYQDAEGLAYLDRIAGQHGPEFAPVEANDAFPTNWNFPQNNSIQSFGIDGADATVRIEFVGSRSQTIVFRHLVPAIRPQPARKFAMVAISRDGGELPQLILRIACPNGLQVIGVITSRKQEFETQSSTSCAIPRLELVAISAVTARPSTFDLVYSAEGGAR</sequence>
<dbReference type="Proteomes" id="UP000460626">
    <property type="component" value="Unassembled WGS sequence"/>
</dbReference>
<accession>A0A844ZY88</accession>
<keyword evidence="1" id="KW-0812">Transmembrane</keyword>
<dbReference type="RefSeq" id="WP_131452542.1">
    <property type="nucleotide sequence ID" value="NZ_BMJK01000001.1"/>
</dbReference>
<dbReference type="OrthoDB" id="7558404at2"/>
<evidence type="ECO:0000313" key="2">
    <source>
        <dbReference type="EMBL" id="MXO93251.1"/>
    </source>
</evidence>
<reference evidence="2 3" key="1">
    <citation type="submission" date="2019-12" db="EMBL/GenBank/DDBJ databases">
        <title>Genomic-based taxomic classification of the family Erythrobacteraceae.</title>
        <authorList>
            <person name="Xu L."/>
        </authorList>
    </citation>
    <scope>NUCLEOTIDE SEQUENCE [LARGE SCALE GENOMIC DNA]</scope>
    <source>
        <strain evidence="2 3">RC4-10-4</strain>
    </source>
</reference>
<dbReference type="AlphaFoldDB" id="A0A844ZY88"/>
<dbReference type="EMBL" id="WTYH01000001">
    <property type="protein sequence ID" value="MXO93251.1"/>
    <property type="molecule type" value="Genomic_DNA"/>
</dbReference>
<gene>
    <name evidence="2" type="ORF">GRI62_06475</name>
</gene>
<comment type="caution">
    <text evidence="2">The sequence shown here is derived from an EMBL/GenBank/DDBJ whole genome shotgun (WGS) entry which is preliminary data.</text>
</comment>
<keyword evidence="3" id="KW-1185">Reference proteome</keyword>
<proteinExistence type="predicted"/>
<organism evidence="2 3">
    <name type="scientific">Aurantiacibacter arachoides</name>
    <dbReference type="NCBI Taxonomy" id="1850444"/>
    <lineage>
        <taxon>Bacteria</taxon>
        <taxon>Pseudomonadati</taxon>
        <taxon>Pseudomonadota</taxon>
        <taxon>Alphaproteobacteria</taxon>
        <taxon>Sphingomonadales</taxon>
        <taxon>Erythrobacteraceae</taxon>
        <taxon>Aurantiacibacter</taxon>
    </lineage>
</organism>
<evidence type="ECO:0000313" key="3">
    <source>
        <dbReference type="Proteomes" id="UP000460626"/>
    </source>
</evidence>
<keyword evidence="1" id="KW-0472">Membrane</keyword>
<keyword evidence="1" id="KW-1133">Transmembrane helix</keyword>